<dbReference type="InterPro" id="IPR044492">
    <property type="entry name" value="P_typ_ATPase_HD_dom"/>
</dbReference>
<keyword evidence="6 11" id="KW-0067">ATP-binding</keyword>
<dbReference type="InterPro" id="IPR008250">
    <property type="entry name" value="ATPase_P-typ_transduc_dom_A_sf"/>
</dbReference>
<evidence type="ECO:0000259" key="12">
    <source>
        <dbReference type="Pfam" id="PF00122"/>
    </source>
</evidence>
<dbReference type="GO" id="GO:0016887">
    <property type="term" value="F:ATP hydrolysis activity"/>
    <property type="evidence" value="ECO:0007669"/>
    <property type="project" value="InterPro"/>
</dbReference>
<dbReference type="PRINTS" id="PR00941">
    <property type="entry name" value="CDATPASE"/>
</dbReference>
<dbReference type="NCBIfam" id="TIGR01494">
    <property type="entry name" value="ATPase_P-type"/>
    <property type="match status" value="1"/>
</dbReference>
<dbReference type="InterPro" id="IPR023299">
    <property type="entry name" value="ATPase_P-typ_cyto_dom_N"/>
</dbReference>
<evidence type="ECO:0000256" key="1">
    <source>
        <dbReference type="ARBA" id="ARBA00004651"/>
    </source>
</evidence>
<dbReference type="InterPro" id="IPR036412">
    <property type="entry name" value="HAD-like_sf"/>
</dbReference>
<feature type="transmembrane region" description="Helical" evidence="11">
    <location>
        <begin position="560"/>
        <end position="579"/>
    </location>
</feature>
<dbReference type="InterPro" id="IPR023214">
    <property type="entry name" value="HAD_sf"/>
</dbReference>
<name>A0A449BFQ9_HAPAX</name>
<evidence type="ECO:0000256" key="10">
    <source>
        <dbReference type="ARBA" id="ARBA00023136"/>
    </source>
</evidence>
<evidence type="ECO:0000256" key="11">
    <source>
        <dbReference type="RuleBase" id="RU362081"/>
    </source>
</evidence>
<comment type="similarity">
    <text evidence="2 11">Belongs to the cation transport ATPase (P-type) (TC 3.A.3) family. Type IB subfamily.</text>
</comment>
<dbReference type="Gene3D" id="2.70.150.10">
    <property type="entry name" value="Calcium-transporting ATPase, cytoplasmic transduction domain A"/>
    <property type="match status" value="1"/>
</dbReference>
<gene>
    <name evidence="13" type="primary">zosA_3</name>
    <name evidence="13" type="ORF">NCTC10138_01680</name>
</gene>
<evidence type="ECO:0000313" key="14">
    <source>
        <dbReference type="Proteomes" id="UP000289841"/>
    </source>
</evidence>
<keyword evidence="3 11" id="KW-0812">Transmembrane</keyword>
<evidence type="ECO:0000256" key="3">
    <source>
        <dbReference type="ARBA" id="ARBA00022692"/>
    </source>
</evidence>
<protein>
    <submittedName>
        <fullName evidence="13">Zinc-transporting ATPase</fullName>
        <ecNumber evidence="13">3.6.3.5</ecNumber>
    </submittedName>
</protein>
<keyword evidence="10 11" id="KW-0472">Membrane</keyword>
<evidence type="ECO:0000256" key="9">
    <source>
        <dbReference type="ARBA" id="ARBA00022989"/>
    </source>
</evidence>
<keyword evidence="5 11" id="KW-0547">Nucleotide-binding</keyword>
<accession>A0A449BFQ9</accession>
<evidence type="ECO:0000313" key="13">
    <source>
        <dbReference type="EMBL" id="VEU81282.1"/>
    </source>
</evidence>
<keyword evidence="9 11" id="KW-1133">Transmembrane helix</keyword>
<dbReference type="AlphaFoldDB" id="A0A449BFQ9"/>
<dbReference type="GO" id="GO:0005524">
    <property type="term" value="F:ATP binding"/>
    <property type="evidence" value="ECO:0007669"/>
    <property type="project" value="UniProtKB-UniRule"/>
</dbReference>
<feature type="transmembrane region" description="Helical" evidence="11">
    <location>
        <begin position="60"/>
        <end position="77"/>
    </location>
</feature>
<feature type="domain" description="P-type ATPase A" evidence="12">
    <location>
        <begin position="112"/>
        <end position="212"/>
    </location>
</feature>
<dbReference type="GO" id="GO:0005886">
    <property type="term" value="C:plasma membrane"/>
    <property type="evidence" value="ECO:0007669"/>
    <property type="project" value="UniProtKB-SubCell"/>
</dbReference>
<dbReference type="Proteomes" id="UP000289841">
    <property type="component" value="Chromosome"/>
</dbReference>
<dbReference type="GO" id="GO:0046872">
    <property type="term" value="F:metal ion binding"/>
    <property type="evidence" value="ECO:0007669"/>
    <property type="project" value="UniProtKB-KW"/>
</dbReference>
<dbReference type="FunFam" id="2.70.150.10:FF:000002">
    <property type="entry name" value="Copper-transporting ATPase 1, putative"/>
    <property type="match status" value="1"/>
</dbReference>
<proteinExistence type="inferred from homology"/>
<dbReference type="Pfam" id="PF00122">
    <property type="entry name" value="E1-E2_ATPase"/>
    <property type="match status" value="1"/>
</dbReference>
<dbReference type="PANTHER" id="PTHR43079:SF1">
    <property type="entry name" value="CADMIUM_ZINC-TRANSPORTING ATPASE HMA1, CHLOROPLASTIC-RELATED"/>
    <property type="match status" value="1"/>
</dbReference>
<evidence type="ECO:0000256" key="6">
    <source>
        <dbReference type="ARBA" id="ARBA00022840"/>
    </source>
</evidence>
<dbReference type="SUPFAM" id="SSF81653">
    <property type="entry name" value="Calcium ATPase, transduction domain A"/>
    <property type="match status" value="1"/>
</dbReference>
<feature type="transmembrane region" description="Helical" evidence="11">
    <location>
        <begin position="232"/>
        <end position="251"/>
    </location>
</feature>
<evidence type="ECO:0000256" key="7">
    <source>
        <dbReference type="ARBA" id="ARBA00022842"/>
    </source>
</evidence>
<dbReference type="KEGG" id="aaxa:NCTC10138_01680"/>
<evidence type="ECO:0000256" key="5">
    <source>
        <dbReference type="ARBA" id="ARBA00022741"/>
    </source>
</evidence>
<dbReference type="OrthoDB" id="9813266at2"/>
<dbReference type="SFLD" id="SFLDG00002">
    <property type="entry name" value="C1.7:_P-type_atpase_like"/>
    <property type="match status" value="1"/>
</dbReference>
<feature type="transmembrane region" description="Helical" evidence="11">
    <location>
        <begin position="32"/>
        <end position="48"/>
    </location>
</feature>
<dbReference type="PROSITE" id="PS00154">
    <property type="entry name" value="ATPASE_E1_E2"/>
    <property type="match status" value="1"/>
</dbReference>
<dbReference type="InterPro" id="IPR023298">
    <property type="entry name" value="ATPase_P-typ_TM_dom_sf"/>
</dbReference>
<reference evidence="13 14" key="1">
    <citation type="submission" date="2019-01" db="EMBL/GenBank/DDBJ databases">
        <authorList>
            <consortium name="Pathogen Informatics"/>
        </authorList>
    </citation>
    <scope>NUCLEOTIDE SEQUENCE [LARGE SCALE GENOMIC DNA]</scope>
    <source>
        <strain evidence="13 14">NCTC10138</strain>
    </source>
</reference>
<dbReference type="PANTHER" id="PTHR43079">
    <property type="entry name" value="PROBABLE CADMIUM/ZINC-TRANSPORTING ATPASE HMA1"/>
    <property type="match status" value="1"/>
</dbReference>
<evidence type="ECO:0000256" key="4">
    <source>
        <dbReference type="ARBA" id="ARBA00022723"/>
    </source>
</evidence>
<dbReference type="SFLD" id="SFLDS00003">
    <property type="entry name" value="Haloacid_Dehalogenase"/>
    <property type="match status" value="1"/>
</dbReference>
<sequence length="608" mass="67115">MKRKLKIDLMSLIISVVFMAIAYFVKDEIIEIIFWSLAFIIGGRSKAVEGVKKTIEEKSLNVEFLMILSALAAFFIGNYQEGSVLIFIFALSGVLEEYVLNKSSDALESLMKLIPETAIKIQDDREMIVNINDLIISDIVLVKVGQQVPADGIIVKGSTVIDESMITGEYMPVAKEINSTVLSGTINQASAIYVKVSSSAKDSSMQKIIDFIQKAQSEQTKTEIGIEKFEKYYVYVILIAAVLMMFLPPFFKIWDFNTSFYKGIVLLVVASPCALVASVSPVMLSTMSRATKEGVLIKGANAIQKLSNVKTIFFDKTGTITAGYPNVISIDLYAPNKDQILSYIYHIEKQSNHPLAKSIVAYLEDKILIKNMELKTIEQKGRGMASVIDNQEYFVGKTNFNDIRIKEQQEKGYTTSEITLNDALIGIISFSDKIRENVGSTIKKMQGIYIETIMLTGDNQFNANSIAKNIGIDRVIANCLPEDKVKEIRKAKTNGMVAMIGDGINDGPSLTVADVGIAMGSGSDVALETADIVLMNNNIEKIPEIIKLSKKAKSIYTQNIIFSITVIIALIFMNIFGIVKLPLGVVFHEGSTILVILNGLRMLSIKKQ</sequence>
<dbReference type="InterPro" id="IPR059000">
    <property type="entry name" value="ATPase_P-type_domA"/>
</dbReference>
<dbReference type="InterPro" id="IPR051949">
    <property type="entry name" value="Cation_Transport_ATPase"/>
</dbReference>
<dbReference type="InterPro" id="IPR001757">
    <property type="entry name" value="P_typ_ATPase"/>
</dbReference>
<evidence type="ECO:0000256" key="2">
    <source>
        <dbReference type="ARBA" id="ARBA00006024"/>
    </source>
</evidence>
<keyword evidence="7" id="KW-0460">Magnesium</keyword>
<keyword evidence="4 11" id="KW-0479">Metal-binding</keyword>
<dbReference type="EMBL" id="LR215048">
    <property type="protein sequence ID" value="VEU81282.1"/>
    <property type="molecule type" value="Genomic_DNA"/>
</dbReference>
<comment type="subcellular location">
    <subcellularLocation>
        <location evidence="1">Cell membrane</location>
        <topology evidence="1">Multi-pass membrane protein</topology>
    </subcellularLocation>
</comment>
<dbReference type="PRINTS" id="PR00119">
    <property type="entry name" value="CATATPASE"/>
</dbReference>
<keyword evidence="11" id="KW-1003">Cell membrane</keyword>
<dbReference type="GO" id="GO:0019829">
    <property type="term" value="F:ATPase-coupled monoatomic cation transmembrane transporter activity"/>
    <property type="evidence" value="ECO:0007669"/>
    <property type="project" value="InterPro"/>
</dbReference>
<keyword evidence="14" id="KW-1185">Reference proteome</keyword>
<dbReference type="SUPFAM" id="SSF81665">
    <property type="entry name" value="Calcium ATPase, transmembrane domain M"/>
    <property type="match status" value="1"/>
</dbReference>
<keyword evidence="8" id="KW-1278">Translocase</keyword>
<feature type="transmembrane region" description="Helical" evidence="11">
    <location>
        <begin position="83"/>
        <end position="100"/>
    </location>
</feature>
<feature type="transmembrane region" description="Helical" evidence="11">
    <location>
        <begin position="585"/>
        <end position="603"/>
    </location>
</feature>
<keyword evidence="13" id="KW-0378">Hydrolase</keyword>
<dbReference type="NCBIfam" id="TIGR01525">
    <property type="entry name" value="ATPase-IB_hvy"/>
    <property type="match status" value="1"/>
</dbReference>
<dbReference type="NCBIfam" id="TIGR01512">
    <property type="entry name" value="ATPase-IB2_Cd"/>
    <property type="match status" value="1"/>
</dbReference>
<dbReference type="RefSeq" id="WP_052589846.1">
    <property type="nucleotide sequence ID" value="NZ_LR215048.1"/>
</dbReference>
<evidence type="ECO:0000256" key="8">
    <source>
        <dbReference type="ARBA" id="ARBA00022967"/>
    </source>
</evidence>
<dbReference type="EC" id="3.6.3.5" evidence="13"/>
<dbReference type="InterPro" id="IPR018303">
    <property type="entry name" value="ATPase_P-typ_P_site"/>
</dbReference>
<feature type="transmembrane region" description="Helical" evidence="11">
    <location>
        <begin position="7"/>
        <end position="26"/>
    </location>
</feature>
<dbReference type="PROSITE" id="PS01229">
    <property type="entry name" value="COF_2"/>
    <property type="match status" value="1"/>
</dbReference>
<dbReference type="Gene3D" id="3.40.1110.10">
    <property type="entry name" value="Calcium-transporting ATPase, cytoplasmic domain N"/>
    <property type="match status" value="1"/>
</dbReference>
<dbReference type="SFLD" id="SFLDF00027">
    <property type="entry name" value="p-type_atpase"/>
    <property type="match status" value="1"/>
</dbReference>
<dbReference type="STRING" id="1278311.GCA_000428705_00822"/>
<dbReference type="InterPro" id="IPR027256">
    <property type="entry name" value="P-typ_ATPase_IB"/>
</dbReference>
<dbReference type="SUPFAM" id="SSF56784">
    <property type="entry name" value="HAD-like"/>
    <property type="match status" value="1"/>
</dbReference>
<dbReference type="Gene3D" id="3.40.50.1000">
    <property type="entry name" value="HAD superfamily/HAD-like"/>
    <property type="match status" value="1"/>
</dbReference>
<organism evidence="13 14">
    <name type="scientific">Haploplasma axanthum</name>
    <name type="common">Acholeplasma axanthum</name>
    <dbReference type="NCBI Taxonomy" id="29552"/>
    <lineage>
        <taxon>Bacteria</taxon>
        <taxon>Bacillati</taxon>
        <taxon>Mycoplasmatota</taxon>
        <taxon>Mollicutes</taxon>
        <taxon>Acholeplasmatales</taxon>
        <taxon>Acholeplasmataceae</taxon>
        <taxon>Haploplasma</taxon>
    </lineage>
</organism>
<feature type="transmembrane region" description="Helical" evidence="11">
    <location>
        <begin position="263"/>
        <end position="284"/>
    </location>
</feature>
<dbReference type="Pfam" id="PF00702">
    <property type="entry name" value="Hydrolase"/>
    <property type="match status" value="1"/>
</dbReference>